<reference evidence="3 4" key="1">
    <citation type="submission" date="2020-12" db="EMBL/GenBank/DDBJ databases">
        <title>Metabolic potential, ecology and presence of endohyphal bacteria is reflected in genomic diversity of Mucoromycotina.</title>
        <authorList>
            <person name="Muszewska A."/>
            <person name="Okrasinska A."/>
            <person name="Steczkiewicz K."/>
            <person name="Drgas O."/>
            <person name="Orlowska M."/>
            <person name="Perlinska-Lenart U."/>
            <person name="Aleksandrzak-Piekarczyk T."/>
            <person name="Szatraj K."/>
            <person name="Zielenkiewicz U."/>
            <person name="Pilsyk S."/>
            <person name="Malc E."/>
            <person name="Mieczkowski P."/>
            <person name="Kruszewska J.S."/>
            <person name="Biernat P."/>
            <person name="Pawlowska J."/>
        </authorList>
    </citation>
    <scope>NUCLEOTIDE SEQUENCE [LARGE SCALE GENOMIC DNA]</scope>
    <source>
        <strain evidence="3 4">CBS 142.35</strain>
    </source>
</reference>
<organism evidence="3 4">
    <name type="scientific">Circinella minor</name>
    <dbReference type="NCBI Taxonomy" id="1195481"/>
    <lineage>
        <taxon>Eukaryota</taxon>
        <taxon>Fungi</taxon>
        <taxon>Fungi incertae sedis</taxon>
        <taxon>Mucoromycota</taxon>
        <taxon>Mucoromycotina</taxon>
        <taxon>Mucoromycetes</taxon>
        <taxon>Mucorales</taxon>
        <taxon>Lichtheimiaceae</taxon>
        <taxon>Circinella</taxon>
    </lineage>
</organism>
<comment type="caution">
    <text evidence="3">The sequence shown here is derived from an EMBL/GenBank/DDBJ whole genome shotgun (WGS) entry which is preliminary data.</text>
</comment>
<dbReference type="EMBL" id="JAEPRB010000010">
    <property type="protein sequence ID" value="KAG2227163.1"/>
    <property type="molecule type" value="Genomic_DNA"/>
</dbReference>
<feature type="compositionally biased region" description="Polar residues" evidence="1">
    <location>
        <begin position="401"/>
        <end position="429"/>
    </location>
</feature>
<proteinExistence type="predicted"/>
<feature type="compositionally biased region" description="Low complexity" evidence="1">
    <location>
        <begin position="430"/>
        <end position="450"/>
    </location>
</feature>
<accession>A0A8H7SEU7</accession>
<dbReference type="Pfam" id="PF10291">
    <property type="entry name" value="muHD"/>
    <property type="match status" value="1"/>
</dbReference>
<evidence type="ECO:0000259" key="2">
    <source>
        <dbReference type="PROSITE" id="PS51072"/>
    </source>
</evidence>
<gene>
    <name evidence="3" type="ORF">INT45_003893</name>
</gene>
<dbReference type="InterPro" id="IPR018808">
    <property type="entry name" value="Muniscin_C"/>
</dbReference>
<feature type="region of interest" description="Disordered" evidence="1">
    <location>
        <begin position="260"/>
        <end position="326"/>
    </location>
</feature>
<evidence type="ECO:0000313" key="4">
    <source>
        <dbReference type="Proteomes" id="UP000646827"/>
    </source>
</evidence>
<feature type="domain" description="MHD" evidence="2">
    <location>
        <begin position="468"/>
        <end position="711"/>
    </location>
</feature>
<feature type="compositionally biased region" description="Basic and acidic residues" evidence="1">
    <location>
        <begin position="186"/>
        <end position="197"/>
    </location>
</feature>
<protein>
    <recommendedName>
        <fullName evidence="2">MHD domain-containing protein</fullName>
    </recommendedName>
</protein>
<dbReference type="InterPro" id="IPR027267">
    <property type="entry name" value="AH/BAR_dom_sf"/>
</dbReference>
<feature type="compositionally biased region" description="Polar residues" evidence="1">
    <location>
        <begin position="198"/>
        <end position="231"/>
    </location>
</feature>
<dbReference type="AlphaFoldDB" id="A0A8H7SEU7"/>
<dbReference type="SUPFAM" id="SSF103657">
    <property type="entry name" value="BAR/IMD domain-like"/>
    <property type="match status" value="1"/>
</dbReference>
<dbReference type="OrthoDB" id="27823at2759"/>
<keyword evidence="4" id="KW-1185">Reference proteome</keyword>
<evidence type="ECO:0000256" key="1">
    <source>
        <dbReference type="SAM" id="MobiDB-lite"/>
    </source>
</evidence>
<feature type="compositionally biased region" description="Low complexity" evidence="1">
    <location>
        <begin position="301"/>
        <end position="314"/>
    </location>
</feature>
<evidence type="ECO:0000313" key="3">
    <source>
        <dbReference type="EMBL" id="KAG2227163.1"/>
    </source>
</evidence>
<sequence length="711" mass="78887">MDKGSLGNFAPIWDLLFNEFTEISTAHSMLSFKIAEEIEKPLRTPPSSEYTKVKSAEATFHRVVKDYEEYSKKSKEKGTLFKRGNKDNSKRGLENAASMWYKDGPAFLENHQHLEEARLIRLKSLVEKFEQIQTDQMLKRMEIANITMSAATAYDVSGEIDRFCQTRGKNLQKASASNNNNNNNDIKSRRLSYDDRQGNGSIRTTSTTASSPGESPRTGGQKTSKLKSTFSLRRKTRNGSALRIPDANGFGTIDEEELSAKVTSVQRPASSRSKGSYIQQTESERNVPFSSSLAPASTHSQEQQQPPLQAVQPPTVDAEGYSVPPPDHSEFSAAVMNDNNSGFDGNSTHDSQRFKIDIHEDTVDKGDKKENDATLTRVASLLRDKTPSVSRRPRGRRENIRSMQIESGSQIFKNEEGSNVSSTATTPTNPFHSFETSTPTSSSSVVSHSPAMSHEIPNHLRSIPETQQPQVHASIVELTERDPQAGKDGPIRIHGQIKLVYNGPSSSTIPLLLKLGHLGGADENISFTANPQFVEPWNNEPDVYALKVKAFDERRRQPVPCFKYQLYVKSDTSLPIQLKPAWKCTDDTTYVILNYVTNSQKFVPEKSQVAICIKYDQVPVNNVQSTPQGSWDTSKKQLTWMTDAIAQSSQSSRLLAKFSTSGKGSPAPVILKYYCKDILMSNMSIEAVPASGSTLAVKQVQTVVRSDKIAF</sequence>
<feature type="region of interest" description="Disordered" evidence="1">
    <location>
        <begin position="172"/>
        <end position="248"/>
    </location>
</feature>
<feature type="region of interest" description="Disordered" evidence="1">
    <location>
        <begin position="382"/>
        <end position="452"/>
    </location>
</feature>
<dbReference type="Proteomes" id="UP000646827">
    <property type="component" value="Unassembled WGS sequence"/>
</dbReference>
<name>A0A8H7SEU7_9FUNG</name>
<feature type="compositionally biased region" description="Polar residues" evidence="1">
    <location>
        <begin position="288"/>
        <end position="300"/>
    </location>
</feature>
<dbReference type="InterPro" id="IPR028565">
    <property type="entry name" value="MHD"/>
</dbReference>
<dbReference type="Gene3D" id="1.20.1270.60">
    <property type="entry name" value="Arfaptin homology (AH) domain/BAR domain"/>
    <property type="match status" value="1"/>
</dbReference>
<dbReference type="PROSITE" id="PS51072">
    <property type="entry name" value="MHD"/>
    <property type="match status" value="1"/>
</dbReference>
<feature type="non-terminal residue" evidence="3">
    <location>
        <position position="1"/>
    </location>
</feature>
<feature type="compositionally biased region" description="Polar residues" evidence="1">
    <location>
        <begin position="261"/>
        <end position="281"/>
    </location>
</feature>